<evidence type="ECO:0000313" key="3">
    <source>
        <dbReference type="Proteomes" id="UP000239757"/>
    </source>
</evidence>
<proteinExistence type="predicted"/>
<feature type="region of interest" description="Disordered" evidence="1">
    <location>
        <begin position="66"/>
        <end position="126"/>
    </location>
</feature>
<reference evidence="2 3" key="1">
    <citation type="submission" date="2015-01" db="EMBL/GenBank/DDBJ databases">
        <title>Genome of allotetraploid Gossypium barbadense reveals genomic plasticity and fiber elongation in cotton evolution.</title>
        <authorList>
            <person name="Chen X."/>
            <person name="Liu X."/>
            <person name="Zhao B."/>
            <person name="Zheng H."/>
            <person name="Hu Y."/>
            <person name="Lu G."/>
            <person name="Yang C."/>
            <person name="Chen J."/>
            <person name="Shan C."/>
            <person name="Zhang L."/>
            <person name="Zhou Y."/>
            <person name="Wang L."/>
            <person name="Guo W."/>
            <person name="Bai Y."/>
            <person name="Ruan J."/>
            <person name="Shangguan X."/>
            <person name="Mao Y."/>
            <person name="Jiang J."/>
            <person name="Zhu Y."/>
            <person name="Lei J."/>
            <person name="Kang H."/>
            <person name="Chen S."/>
            <person name="He X."/>
            <person name="Wang R."/>
            <person name="Wang Y."/>
            <person name="Chen J."/>
            <person name="Wang L."/>
            <person name="Yu S."/>
            <person name="Wang B."/>
            <person name="Wei J."/>
            <person name="Song S."/>
            <person name="Lu X."/>
            <person name="Gao Z."/>
            <person name="Gu W."/>
            <person name="Deng X."/>
            <person name="Ma D."/>
            <person name="Wang S."/>
            <person name="Liang W."/>
            <person name="Fang L."/>
            <person name="Cai C."/>
            <person name="Zhu X."/>
            <person name="Zhou B."/>
            <person name="Zhang Y."/>
            <person name="Chen Z."/>
            <person name="Xu S."/>
            <person name="Zhu R."/>
            <person name="Wang S."/>
            <person name="Zhang T."/>
            <person name="Zhao G."/>
        </authorList>
    </citation>
    <scope>NUCLEOTIDE SEQUENCE [LARGE SCALE GENOMIC DNA]</scope>
    <source>
        <strain evidence="3">cv. Xinhai21</strain>
        <tissue evidence="2">Leaf</tissue>
    </source>
</reference>
<accession>A0A2P5VZG0</accession>
<dbReference type="PANTHER" id="PTHR35099:SF2">
    <property type="entry name" value="OS02G0182700 PROTEIN"/>
    <property type="match status" value="1"/>
</dbReference>
<name>A0A2P5VZG0_GOSBA</name>
<dbReference type="Proteomes" id="UP000239757">
    <property type="component" value="Unassembled WGS sequence"/>
</dbReference>
<organism evidence="2 3">
    <name type="scientific">Gossypium barbadense</name>
    <name type="common">Sea Island cotton</name>
    <name type="synonym">Hibiscus barbadensis</name>
    <dbReference type="NCBI Taxonomy" id="3634"/>
    <lineage>
        <taxon>Eukaryota</taxon>
        <taxon>Viridiplantae</taxon>
        <taxon>Streptophyta</taxon>
        <taxon>Embryophyta</taxon>
        <taxon>Tracheophyta</taxon>
        <taxon>Spermatophyta</taxon>
        <taxon>Magnoliopsida</taxon>
        <taxon>eudicotyledons</taxon>
        <taxon>Gunneridae</taxon>
        <taxon>Pentapetalae</taxon>
        <taxon>rosids</taxon>
        <taxon>malvids</taxon>
        <taxon>Malvales</taxon>
        <taxon>Malvaceae</taxon>
        <taxon>Malvoideae</taxon>
        <taxon>Gossypium</taxon>
    </lineage>
</organism>
<sequence>MVKDEWIRAAMTDDNVVVELLVRLKQAQAAPPAPKSALPALRWGIRQPRSRPMLLRCDAKRDGDFNVSARGSPTTPLCWSGGSGDASPSAADGFEETSKHVIRSPPGTASSESNRTSTKRSRRKKTFAELKEEENLLLKERVHLEKEIASTRATCNEHRATNENLKRIRLDLNMDTVKNSSLIADESEKVPCLRVPSSSDSTLPPEALDDDRKPSLGSCNVGKMIPVRQSYTGLAEKRRVDYIQIRIGVDGEVVRPGKEPFAQVTIILEPRLSKDFELRHKPDEIGDGVDAGPGFLMA</sequence>
<protein>
    <recommendedName>
        <fullName evidence="4">BZIP domain-containing protein</fullName>
    </recommendedName>
</protein>
<dbReference type="PANTHER" id="PTHR35099">
    <property type="entry name" value="OS02G0182700 PROTEIN"/>
    <property type="match status" value="1"/>
</dbReference>
<gene>
    <name evidence="2" type="ORF">GOBAR_AA36500</name>
</gene>
<dbReference type="AlphaFoldDB" id="A0A2P5VZG0"/>
<dbReference type="EMBL" id="KZ669969">
    <property type="protein sequence ID" value="PPR84213.1"/>
    <property type="molecule type" value="Genomic_DNA"/>
</dbReference>
<evidence type="ECO:0000313" key="2">
    <source>
        <dbReference type="EMBL" id="PPR84213.1"/>
    </source>
</evidence>
<evidence type="ECO:0000256" key="1">
    <source>
        <dbReference type="SAM" id="MobiDB-lite"/>
    </source>
</evidence>
<feature type="region of interest" description="Disordered" evidence="1">
    <location>
        <begin position="193"/>
        <end position="215"/>
    </location>
</feature>
<evidence type="ECO:0008006" key="4">
    <source>
        <dbReference type="Google" id="ProtNLM"/>
    </source>
</evidence>
<dbReference type="OrthoDB" id="1696863at2759"/>